<keyword evidence="1" id="KW-0472">Membrane</keyword>
<dbReference type="EMBL" id="JASUXU010000012">
    <property type="protein sequence ID" value="KAK0323638.1"/>
    <property type="molecule type" value="Genomic_DNA"/>
</dbReference>
<proteinExistence type="predicted"/>
<dbReference type="AlphaFoldDB" id="A0AAN6FUB3"/>
<sequence>MDVVQDWAAHFLSIHPNQALLLAPYTPYLSTLTSTLLLTKSWLLHLIDTVSHKPDLATLALLLVIVLVSLKIVDMLWQTLLFWVRLVRRLVFWGGAVGLAVWLWSRGPVGVVEDVGYWVGAWRVEYAGWKEREMGARGGVGFGGRQPVVQQQHGRWF</sequence>
<reference evidence="2" key="1">
    <citation type="submission" date="2021-12" db="EMBL/GenBank/DDBJ databases">
        <title>Black yeast isolated from Biological Soil Crust.</title>
        <authorList>
            <person name="Kurbessoian T."/>
        </authorList>
    </citation>
    <scope>NUCLEOTIDE SEQUENCE</scope>
    <source>
        <strain evidence="2">CCFEE 5208</strain>
    </source>
</reference>
<evidence type="ECO:0000256" key="1">
    <source>
        <dbReference type="SAM" id="Phobius"/>
    </source>
</evidence>
<dbReference type="InterPro" id="IPR024316">
    <property type="entry name" value="APQ12"/>
</dbReference>
<evidence type="ECO:0000313" key="2">
    <source>
        <dbReference type="EMBL" id="KAK0323638.1"/>
    </source>
</evidence>
<comment type="caution">
    <text evidence="2">The sequence shown here is derived from an EMBL/GenBank/DDBJ whole genome shotgun (WGS) entry which is preliminary data.</text>
</comment>
<protein>
    <submittedName>
        <fullName evidence="2">Uncharacterized protein</fullName>
    </submittedName>
</protein>
<keyword evidence="1" id="KW-0812">Transmembrane</keyword>
<keyword evidence="1" id="KW-1133">Transmembrane helix</keyword>
<dbReference type="Pfam" id="PF12716">
    <property type="entry name" value="Apq12"/>
    <property type="match status" value="1"/>
</dbReference>
<gene>
    <name evidence="2" type="ORF">LTR82_005385</name>
</gene>
<accession>A0AAN6FUB3</accession>
<feature type="transmembrane region" description="Helical" evidence="1">
    <location>
        <begin position="56"/>
        <end position="80"/>
    </location>
</feature>
<name>A0AAN6FUB3_9PEZI</name>
<organism evidence="2 3">
    <name type="scientific">Friedmanniomyces endolithicus</name>
    <dbReference type="NCBI Taxonomy" id="329885"/>
    <lineage>
        <taxon>Eukaryota</taxon>
        <taxon>Fungi</taxon>
        <taxon>Dikarya</taxon>
        <taxon>Ascomycota</taxon>
        <taxon>Pezizomycotina</taxon>
        <taxon>Dothideomycetes</taxon>
        <taxon>Dothideomycetidae</taxon>
        <taxon>Mycosphaerellales</taxon>
        <taxon>Teratosphaeriaceae</taxon>
        <taxon>Friedmanniomyces</taxon>
    </lineage>
</organism>
<dbReference type="Proteomes" id="UP001168146">
    <property type="component" value="Unassembled WGS sequence"/>
</dbReference>
<feature type="transmembrane region" description="Helical" evidence="1">
    <location>
        <begin position="86"/>
        <end position="104"/>
    </location>
</feature>
<evidence type="ECO:0000313" key="3">
    <source>
        <dbReference type="Proteomes" id="UP001168146"/>
    </source>
</evidence>